<dbReference type="AlphaFoldDB" id="A0ABD8B8H5"/>
<dbReference type="EMBL" id="CP091521">
    <property type="protein sequence ID" value="XHH50305.1"/>
    <property type="molecule type" value="Genomic_DNA"/>
</dbReference>
<dbReference type="SMART" id="SM00955">
    <property type="entry name" value="RNB"/>
    <property type="match status" value="1"/>
</dbReference>
<dbReference type="SUPFAM" id="SSF50249">
    <property type="entry name" value="Nucleic acid-binding proteins"/>
    <property type="match status" value="1"/>
</dbReference>
<dbReference type="PANTHER" id="PTHR23355">
    <property type="entry name" value="RIBONUCLEASE"/>
    <property type="match status" value="1"/>
</dbReference>
<dbReference type="Proteomes" id="UP000831534">
    <property type="component" value="Chromosome"/>
</dbReference>
<protein>
    <submittedName>
        <fullName evidence="2">Ribonuclease catalytic domain-containing protein</fullName>
        <ecNumber evidence="2">3.1.13.-</ecNumber>
    </submittedName>
</protein>
<dbReference type="EC" id="3.1.13.-" evidence="2"/>
<dbReference type="KEGG" id="ckh:LVJ77_08285"/>
<proteinExistence type="predicted"/>
<keyword evidence="2" id="KW-0378">Hydrolase</keyword>
<dbReference type="InterPro" id="IPR050180">
    <property type="entry name" value="RNR_Ribonuclease"/>
</dbReference>
<evidence type="ECO:0000313" key="2">
    <source>
        <dbReference type="EMBL" id="XHH50305.1"/>
    </source>
</evidence>
<accession>A0ABD8B8H5</accession>
<dbReference type="GO" id="GO:0016787">
    <property type="term" value="F:hydrolase activity"/>
    <property type="evidence" value="ECO:0007669"/>
    <property type="project" value="UniProtKB-KW"/>
</dbReference>
<dbReference type="PANTHER" id="PTHR23355:SF9">
    <property type="entry name" value="DIS3-LIKE EXONUCLEASE 2"/>
    <property type="match status" value="1"/>
</dbReference>
<gene>
    <name evidence="2" type="ORF">LVJ77_08285</name>
</gene>
<keyword evidence="3" id="KW-1185">Reference proteome</keyword>
<dbReference type="Pfam" id="PF00773">
    <property type="entry name" value="RNB"/>
    <property type="match status" value="2"/>
</dbReference>
<dbReference type="InterPro" id="IPR001900">
    <property type="entry name" value="RNase_II/R"/>
</dbReference>
<dbReference type="RefSeq" id="WP_027009530.1">
    <property type="nucleotide sequence ID" value="NZ_CP091521.1"/>
</dbReference>
<name>A0ABD8B8H5_9NEIS</name>
<organism evidence="2 3">
    <name type="scientific">Conchiformibius kuhniae</name>
    <dbReference type="NCBI Taxonomy" id="211502"/>
    <lineage>
        <taxon>Bacteria</taxon>
        <taxon>Pseudomonadati</taxon>
        <taxon>Pseudomonadota</taxon>
        <taxon>Betaproteobacteria</taxon>
        <taxon>Neisseriales</taxon>
        <taxon>Neisseriaceae</taxon>
        <taxon>Conchiformibius</taxon>
    </lineage>
</organism>
<feature type="domain" description="RNB" evidence="1">
    <location>
        <begin position="232"/>
        <end position="511"/>
    </location>
</feature>
<dbReference type="InterPro" id="IPR012340">
    <property type="entry name" value="NA-bd_OB-fold"/>
</dbReference>
<evidence type="ECO:0000259" key="1">
    <source>
        <dbReference type="SMART" id="SM00955"/>
    </source>
</evidence>
<reference evidence="2 3" key="1">
    <citation type="journal article" date="2022" name="Res Sq">
        <title>Evolution of multicellular longitudinally dividing oral cavity symbionts (Neisseriaceae).</title>
        <authorList>
            <person name="Nyongesa S."/>
            <person name="Weber P."/>
            <person name="Bernet E."/>
            <person name="Pullido F."/>
            <person name="Nieckarz M."/>
            <person name="Delaby M."/>
            <person name="Nieves C."/>
            <person name="Viehboeck T."/>
            <person name="Krause N."/>
            <person name="Rivera-Millot A."/>
            <person name="Nakamura A."/>
            <person name="Vischer N."/>
            <person name="VanNieuwenhze M."/>
            <person name="Brun Y."/>
            <person name="Cava F."/>
            <person name="Bulgheresi S."/>
            <person name="Veyrier F."/>
        </authorList>
    </citation>
    <scope>NUCLEOTIDE SEQUENCE [LARGE SCALE GENOMIC DNA]</scope>
    <source>
        <strain evidence="2 3">17694</strain>
    </source>
</reference>
<evidence type="ECO:0000313" key="3">
    <source>
        <dbReference type="Proteomes" id="UP000831534"/>
    </source>
</evidence>
<sequence>MQIFYEEGGQFKTAAVVQKNDSTYQADTPHGKRVKIKAANVFLEFEGSGEAFLASARAEAEGIDAALLWEVSGSDEFTAADAAAEYFGANPGKIQTAATLMALYAAPLYFHKKAKGVFKAAPADILQQALAAAERKKQLEAQINAWCADLTAGKLPEAVAAEIRTILHQPDKQSPAYKAFAKAADELKTGLYELAKHTGAVSGLPEYLQQRFEYRYFPHGTGFAADIAAPSVPDLPDAPDAVRAFSIDDASTTEIDDAFSLRDLGNGIMRVGVHIAAPALAVAADSPIEQVIMNRLSTVYFPAGKITMLPESWIGAFSLDEGAARPAFSAYFDFDADFKLLAAEHRIERVFVERNLRIHAIEPHFNSDTGTGTPDAPQFPFHAEMIWLHRLATALQKQRDRYEENTVKKYDYGIEFDEAGKVRISRRERGSPIDTLVSEMMILANSTWAKMLDEHQLGGLFRVQPAGRVRMATRCEAHIGMNLSHYGWFTSPLRRAADYINQKQLQSLLMPDCPPRFGANDSMLFAAVSNFDSTYTAYRDFQNQMEGYWAMVYLQQEHIGEIRAQILKEDLVRLEGVPLVARATGIPAEIPPKSTVRLSITEVAPEQQFVGLRYLAPVAAADTDSPT</sequence>